<evidence type="ECO:0000259" key="7">
    <source>
        <dbReference type="PROSITE" id="PS50109"/>
    </source>
</evidence>
<accession>A0A1N6YBI0</accession>
<dbReference type="Pfam" id="PF02518">
    <property type="entry name" value="HATPase_c"/>
    <property type="match status" value="1"/>
</dbReference>
<dbReference type="EMBL" id="FTMS01000047">
    <property type="protein sequence ID" value="SIR11934.1"/>
    <property type="molecule type" value="Genomic_DNA"/>
</dbReference>
<evidence type="ECO:0000256" key="5">
    <source>
        <dbReference type="ARBA" id="ARBA00022777"/>
    </source>
</evidence>
<dbReference type="InterPro" id="IPR036097">
    <property type="entry name" value="HisK_dim/P_sf"/>
</dbReference>
<dbReference type="EC" id="2.7.13.3" evidence="2"/>
<dbReference type="InterPro" id="IPR005467">
    <property type="entry name" value="His_kinase_dom"/>
</dbReference>
<keyword evidence="3" id="KW-0597">Phosphoprotein</keyword>
<protein>
    <recommendedName>
        <fullName evidence="2">histidine kinase</fullName>
        <ecNumber evidence="2">2.7.13.3</ecNumber>
    </recommendedName>
</protein>
<dbReference type="InterPro" id="IPR000014">
    <property type="entry name" value="PAS"/>
</dbReference>
<dbReference type="PANTHER" id="PTHR43711:SF1">
    <property type="entry name" value="HISTIDINE KINASE 1"/>
    <property type="match status" value="1"/>
</dbReference>
<dbReference type="InterPro" id="IPR029016">
    <property type="entry name" value="GAF-like_dom_sf"/>
</dbReference>
<dbReference type="Gene3D" id="1.10.287.130">
    <property type="match status" value="1"/>
</dbReference>
<dbReference type="Gene3D" id="3.30.450.20">
    <property type="entry name" value="PAS domain"/>
    <property type="match status" value="1"/>
</dbReference>
<dbReference type="SUPFAM" id="SSF47384">
    <property type="entry name" value="Homodimeric domain of signal transducing histidine kinase"/>
    <property type="match status" value="1"/>
</dbReference>
<dbReference type="PROSITE" id="PS50109">
    <property type="entry name" value="HIS_KIN"/>
    <property type="match status" value="1"/>
</dbReference>
<dbReference type="Pfam" id="PF01590">
    <property type="entry name" value="GAF"/>
    <property type="match status" value="1"/>
</dbReference>
<dbReference type="InterPro" id="IPR035965">
    <property type="entry name" value="PAS-like_dom_sf"/>
</dbReference>
<evidence type="ECO:0000256" key="6">
    <source>
        <dbReference type="ARBA" id="ARBA00023012"/>
    </source>
</evidence>
<dbReference type="AlphaFoldDB" id="A0A1N6YBI0"/>
<dbReference type="RefSeq" id="WP_076490018.1">
    <property type="nucleotide sequence ID" value="NZ_FTMS01000047.1"/>
</dbReference>
<dbReference type="GO" id="GO:0000155">
    <property type="term" value="F:phosphorelay sensor kinase activity"/>
    <property type="evidence" value="ECO:0007669"/>
    <property type="project" value="InterPro"/>
</dbReference>
<dbReference type="PRINTS" id="PR00344">
    <property type="entry name" value="BCTRLSENSOR"/>
</dbReference>
<dbReference type="OrthoDB" id="367227at2"/>
<keyword evidence="6" id="KW-0902">Two-component regulatory system</keyword>
<dbReference type="SMART" id="SM00388">
    <property type="entry name" value="HisKA"/>
    <property type="match status" value="1"/>
</dbReference>
<dbReference type="SUPFAM" id="SSF55781">
    <property type="entry name" value="GAF domain-like"/>
    <property type="match status" value="1"/>
</dbReference>
<evidence type="ECO:0000256" key="3">
    <source>
        <dbReference type="ARBA" id="ARBA00022553"/>
    </source>
</evidence>
<dbReference type="InterPro" id="IPR004358">
    <property type="entry name" value="Sig_transdc_His_kin-like_C"/>
</dbReference>
<dbReference type="CDD" id="cd00082">
    <property type="entry name" value="HisKA"/>
    <property type="match status" value="1"/>
</dbReference>
<evidence type="ECO:0000256" key="1">
    <source>
        <dbReference type="ARBA" id="ARBA00000085"/>
    </source>
</evidence>
<organism evidence="8 9">
    <name type="scientific">Alkalispirochaeta americana</name>
    <dbReference type="NCBI Taxonomy" id="159291"/>
    <lineage>
        <taxon>Bacteria</taxon>
        <taxon>Pseudomonadati</taxon>
        <taxon>Spirochaetota</taxon>
        <taxon>Spirochaetia</taxon>
        <taxon>Spirochaetales</taxon>
        <taxon>Spirochaetaceae</taxon>
        <taxon>Alkalispirochaeta</taxon>
    </lineage>
</organism>
<dbReference type="InterPro" id="IPR003018">
    <property type="entry name" value="GAF"/>
</dbReference>
<dbReference type="SMART" id="SM00065">
    <property type="entry name" value="GAF"/>
    <property type="match status" value="1"/>
</dbReference>
<gene>
    <name evidence="8" type="ORF">SAMN05920897_1471</name>
</gene>
<sequence>MAATEPIKAGEKERIGTLESYGIAGTAPEKAYDDIAALAAVITKAPFAYITFIDTEQLWFKSTRGFSSDSMERQDSYCQHVLRLGKPLMIPDTAQSDLVEPVSLDDKGPIRAYCGVPLRVSDGSILGTLCIADYTPRELSPDQLQAVERLADQVVAQLELRRANKLLQSEREIFETLFEAAPVALVLVEEERIVRGNTALARLLGCDDSSAVTGNPITRFLSPFPKEASLPADTVLRDRSGAEIPVELVQTTLEMRGKSHQLLALTDIRDRKEKEAMLSEQRLQAENANRIKDTFLSLVSHDLKSPLSGIFTMLDLLASSPDYFTEEDRTSVIRDLRSTAALLVEMINQLLNIHRIKSGQIPLDKADTPIRPLVEEVALILNKQIRDKEIDLRIEIDRDFFMKVDAGLFREALFNLISNAVKFSPPRGIVRVDEAPGEIRVTDKGAGIPRKDLPDIFRHEVKTSRPGTQGEEGTGLGLPLVRDILRAHGGDVTVRSTGREGTCMVLLVPENIRDEDVAGEISDLLE</sequence>
<evidence type="ECO:0000313" key="9">
    <source>
        <dbReference type="Proteomes" id="UP000186400"/>
    </source>
</evidence>
<dbReference type="SUPFAM" id="SSF55874">
    <property type="entry name" value="ATPase domain of HSP90 chaperone/DNA topoisomerase II/histidine kinase"/>
    <property type="match status" value="1"/>
</dbReference>
<keyword evidence="5" id="KW-0418">Kinase</keyword>
<reference evidence="8 9" key="1">
    <citation type="submission" date="2017-01" db="EMBL/GenBank/DDBJ databases">
        <authorList>
            <person name="Mah S.A."/>
            <person name="Swanson W.J."/>
            <person name="Moy G.W."/>
            <person name="Vacquier V.D."/>
        </authorList>
    </citation>
    <scope>NUCLEOTIDE SEQUENCE [LARGE SCALE GENOMIC DNA]</scope>
    <source>
        <strain evidence="8 9">ASpG1</strain>
    </source>
</reference>
<dbReference type="InterPro" id="IPR003594">
    <property type="entry name" value="HATPase_dom"/>
</dbReference>
<evidence type="ECO:0000256" key="2">
    <source>
        <dbReference type="ARBA" id="ARBA00012438"/>
    </source>
</evidence>
<dbReference type="Gene3D" id="3.30.450.40">
    <property type="match status" value="1"/>
</dbReference>
<dbReference type="InterPro" id="IPR036890">
    <property type="entry name" value="HATPase_C_sf"/>
</dbReference>
<dbReference type="Gene3D" id="3.30.565.10">
    <property type="entry name" value="Histidine kinase-like ATPase, C-terminal domain"/>
    <property type="match status" value="1"/>
</dbReference>
<dbReference type="PANTHER" id="PTHR43711">
    <property type="entry name" value="TWO-COMPONENT HISTIDINE KINASE"/>
    <property type="match status" value="1"/>
</dbReference>
<keyword evidence="9" id="KW-1185">Reference proteome</keyword>
<comment type="catalytic activity">
    <reaction evidence="1">
        <text>ATP + protein L-histidine = ADP + protein N-phospho-L-histidine.</text>
        <dbReference type="EC" id="2.7.13.3"/>
    </reaction>
</comment>
<name>A0A1N6YBI0_9SPIO</name>
<dbReference type="STRING" id="159291.SAMN05920897_1471"/>
<dbReference type="InterPro" id="IPR003661">
    <property type="entry name" value="HisK_dim/P_dom"/>
</dbReference>
<feature type="domain" description="Histidine kinase" evidence="7">
    <location>
        <begin position="298"/>
        <end position="512"/>
    </location>
</feature>
<proteinExistence type="predicted"/>
<dbReference type="Pfam" id="PF13188">
    <property type="entry name" value="PAS_8"/>
    <property type="match status" value="1"/>
</dbReference>
<keyword evidence="4" id="KW-0808">Transferase</keyword>
<dbReference type="SUPFAM" id="SSF55785">
    <property type="entry name" value="PYP-like sensor domain (PAS domain)"/>
    <property type="match status" value="1"/>
</dbReference>
<dbReference type="Pfam" id="PF00512">
    <property type="entry name" value="HisKA"/>
    <property type="match status" value="1"/>
</dbReference>
<dbReference type="InterPro" id="IPR050736">
    <property type="entry name" value="Sensor_HK_Regulatory"/>
</dbReference>
<dbReference type="Proteomes" id="UP000186400">
    <property type="component" value="Unassembled WGS sequence"/>
</dbReference>
<dbReference type="CDD" id="cd00075">
    <property type="entry name" value="HATPase"/>
    <property type="match status" value="1"/>
</dbReference>
<evidence type="ECO:0000256" key="4">
    <source>
        <dbReference type="ARBA" id="ARBA00022679"/>
    </source>
</evidence>
<evidence type="ECO:0000313" key="8">
    <source>
        <dbReference type="EMBL" id="SIR11934.1"/>
    </source>
</evidence>
<dbReference type="SMART" id="SM00387">
    <property type="entry name" value="HATPase_c"/>
    <property type="match status" value="1"/>
</dbReference>